<evidence type="ECO:0000259" key="1">
    <source>
        <dbReference type="Pfam" id="PF03559"/>
    </source>
</evidence>
<sequence>MTGAPTGAALLPRSDATLHRRIARSLAAVEEGHDLRTDAVPGWLAERSRAHRFEVGRIPFAALDGWYFDDHTGDLRHRTGRFFSIGGLSVTGATGPVPAWQQPIIDQPEIGILGILAREFDGVLHVLVQAKMEPGNPGLVQLSPTVQATRSNYTGAHAGAAVRFLEHFTAPDPARVIADVLQSEHGAWFHRKFNRNMLVETTADVPAHEDFRWLTLGQVAALLTRDTTVNMDARTVLSCLPAVAPGGPALRTDAGLASWLTARRSRHDLAATRIPLARVTGWERDEYALRRPDDRHFHVVAVDVRAGSREVPGWTQPLVAPRGDGLAAFVLRRFDGVPHLLAAAKLEPGLLHGAEVAPTVQTVPGLWTGEPEERRPPFLRTVLEALSGADGAGTPGTEVHHDVVHSEEGGRFLDALTRYVIVELDDERAPLVPPPGFCWVTPAQLSALTGQGRQVNVAARTLVAALVLGGRPDAR</sequence>
<feature type="domain" description="dTDP-4-dehydro-6-deoxy-alpha-D-glucopyranose 2,3-dehydratase" evidence="1">
    <location>
        <begin position="255"/>
        <end position="466"/>
    </location>
</feature>
<reference evidence="2 3" key="1">
    <citation type="submission" date="2024-03" db="EMBL/GenBank/DDBJ databases">
        <title>Draft genome sequence of Pseudonocardia nematodicida JCM 31783.</title>
        <authorList>
            <person name="Butdee W."/>
            <person name="Duangmal K."/>
        </authorList>
    </citation>
    <scope>NUCLEOTIDE SEQUENCE [LARGE SCALE GENOMIC DNA]</scope>
    <source>
        <strain evidence="2 3">JCM 31783</strain>
    </source>
</reference>
<keyword evidence="3" id="KW-1185">Reference proteome</keyword>
<protein>
    <submittedName>
        <fullName evidence="2">NDP-hexose 2,3-dehydratase family protein</fullName>
    </submittedName>
</protein>
<dbReference type="InterPro" id="IPR038153">
    <property type="entry name" value="EvaA-like_sf"/>
</dbReference>
<proteinExistence type="predicted"/>
<evidence type="ECO:0000313" key="2">
    <source>
        <dbReference type="EMBL" id="MEQ3552795.1"/>
    </source>
</evidence>
<dbReference type="Proteomes" id="UP001494902">
    <property type="component" value="Unassembled WGS sequence"/>
</dbReference>
<gene>
    <name evidence="2" type="ORF">WIS52_20195</name>
</gene>
<comment type="caution">
    <text evidence="2">The sequence shown here is derived from an EMBL/GenBank/DDBJ whole genome shotgun (WGS) entry which is preliminary data.</text>
</comment>
<dbReference type="Pfam" id="PF03559">
    <property type="entry name" value="Hexose_dehydrat"/>
    <property type="match status" value="2"/>
</dbReference>
<dbReference type="Gene3D" id="3.90.79.40">
    <property type="entry name" value="EvaA sugar 2,3-dehydratase subunit"/>
    <property type="match status" value="2"/>
</dbReference>
<accession>A0ABV1KEB5</accession>
<dbReference type="EMBL" id="JBEDNQ010000008">
    <property type="protein sequence ID" value="MEQ3552795.1"/>
    <property type="molecule type" value="Genomic_DNA"/>
</dbReference>
<organism evidence="2 3">
    <name type="scientific">Pseudonocardia nematodicida</name>
    <dbReference type="NCBI Taxonomy" id="1206997"/>
    <lineage>
        <taxon>Bacteria</taxon>
        <taxon>Bacillati</taxon>
        <taxon>Actinomycetota</taxon>
        <taxon>Actinomycetes</taxon>
        <taxon>Pseudonocardiales</taxon>
        <taxon>Pseudonocardiaceae</taxon>
        <taxon>Pseudonocardia</taxon>
    </lineage>
</organism>
<evidence type="ECO:0000313" key="3">
    <source>
        <dbReference type="Proteomes" id="UP001494902"/>
    </source>
</evidence>
<dbReference type="RefSeq" id="WP_349299862.1">
    <property type="nucleotide sequence ID" value="NZ_JBEDNQ010000008.1"/>
</dbReference>
<name>A0ABV1KEB5_9PSEU</name>
<dbReference type="InterPro" id="IPR005212">
    <property type="entry name" value="EvaA-like"/>
</dbReference>
<feature type="domain" description="dTDP-4-dehydro-6-deoxy-alpha-D-glucopyranose 2,3-dehydratase" evidence="1">
    <location>
        <begin position="39"/>
        <end position="240"/>
    </location>
</feature>